<dbReference type="OMA" id="CTFPCFA"/>
<dbReference type="PANTHER" id="PTHR31453">
    <property type="entry name" value="TRANSMEMBRANE PROTEIN 236"/>
    <property type="match status" value="1"/>
</dbReference>
<dbReference type="STRING" id="94237.ENSMMOP00000012315"/>
<dbReference type="AlphaFoldDB" id="A0A3Q4B485"/>
<name>A0A3Q4B485_MOLML</name>
<reference evidence="2" key="2">
    <citation type="submission" date="2025-09" db="UniProtKB">
        <authorList>
            <consortium name="Ensembl"/>
        </authorList>
    </citation>
    <scope>IDENTIFICATION</scope>
</reference>
<feature type="transmembrane region" description="Helical" evidence="1">
    <location>
        <begin position="87"/>
        <end position="105"/>
    </location>
</feature>
<feature type="transmembrane region" description="Helical" evidence="1">
    <location>
        <begin position="44"/>
        <end position="66"/>
    </location>
</feature>
<evidence type="ECO:0000256" key="1">
    <source>
        <dbReference type="SAM" id="Phobius"/>
    </source>
</evidence>
<proteinExistence type="predicted"/>
<keyword evidence="1" id="KW-0472">Membrane</keyword>
<evidence type="ECO:0000313" key="3">
    <source>
        <dbReference type="Proteomes" id="UP000261620"/>
    </source>
</evidence>
<reference evidence="2" key="1">
    <citation type="submission" date="2025-08" db="UniProtKB">
        <authorList>
            <consortium name="Ensembl"/>
        </authorList>
    </citation>
    <scope>IDENTIFICATION</scope>
</reference>
<organism evidence="2 3">
    <name type="scientific">Mola mola</name>
    <name type="common">Ocean sunfish</name>
    <name type="synonym">Tetraodon mola</name>
    <dbReference type="NCBI Taxonomy" id="94237"/>
    <lineage>
        <taxon>Eukaryota</taxon>
        <taxon>Metazoa</taxon>
        <taxon>Chordata</taxon>
        <taxon>Craniata</taxon>
        <taxon>Vertebrata</taxon>
        <taxon>Euteleostomi</taxon>
        <taxon>Actinopterygii</taxon>
        <taxon>Neopterygii</taxon>
        <taxon>Teleostei</taxon>
        <taxon>Neoteleostei</taxon>
        <taxon>Acanthomorphata</taxon>
        <taxon>Eupercaria</taxon>
        <taxon>Tetraodontiformes</taxon>
        <taxon>Molidae</taxon>
        <taxon>Mola</taxon>
    </lineage>
</organism>
<dbReference type="Proteomes" id="UP000261620">
    <property type="component" value="Unplaced"/>
</dbReference>
<protein>
    <submittedName>
        <fullName evidence="2">Uncharacterized protein</fullName>
    </submittedName>
</protein>
<sequence length="337" mass="37874">MSSGKTAKLVLYELLQFAALVVPLFVIMERFARVVGRVRGADHTAYWLVVAASVAYVTSVTLLVWLPLKYVTLRRRRFVSEISRRPIVLAYIVLCTFPCFAIIIVSSKVQVDGDHQFDDFTELPVSLVLFCLVCVDIIQRIRDSLEPDFGITGPVLTHLQHVTTVTDQLHADGGQNGLTPEARNNHSTVSSRAASTTYLYSPSTRPRAPSGPLGFLWRRDSRAEVFVESFLFWLDTVEMVRVAGEPAVFRSAWVFPVYILAFLSTLRAAITPNNPLSSFAGFALQDLPFFVLRVALIAVFSFVTPVFYPLKNVLVSLAFIYFTFLTKLRIFRSQSMF</sequence>
<keyword evidence="3" id="KW-1185">Reference proteome</keyword>
<keyword evidence="1" id="KW-0812">Transmembrane</keyword>
<dbReference type="PANTHER" id="PTHR31453:SF2">
    <property type="entry name" value="TRANSMEMBRANE PROTEIN 236"/>
    <property type="match status" value="1"/>
</dbReference>
<dbReference type="InterPro" id="IPR020394">
    <property type="entry name" value="Uncharacterised_FAM23-like_TM"/>
</dbReference>
<feature type="transmembrane region" description="Helical" evidence="1">
    <location>
        <begin position="250"/>
        <end position="270"/>
    </location>
</feature>
<keyword evidence="1" id="KW-1133">Transmembrane helix</keyword>
<feature type="transmembrane region" description="Helical" evidence="1">
    <location>
        <begin position="12"/>
        <end position="32"/>
    </location>
</feature>
<feature type="transmembrane region" description="Helical" evidence="1">
    <location>
        <begin position="120"/>
        <end position="138"/>
    </location>
</feature>
<evidence type="ECO:0000313" key="2">
    <source>
        <dbReference type="Ensembl" id="ENSMMOP00000012315.1"/>
    </source>
</evidence>
<accession>A0A3Q4B485</accession>
<feature type="transmembrane region" description="Helical" evidence="1">
    <location>
        <begin position="290"/>
        <end position="308"/>
    </location>
</feature>
<dbReference type="Ensembl" id="ENSMMOT00000012519.1">
    <property type="protein sequence ID" value="ENSMMOP00000012315.1"/>
    <property type="gene ID" value="ENSMMOG00000009473.1"/>
</dbReference>